<reference evidence="5" key="1">
    <citation type="submission" date="2017-02" db="UniProtKB">
        <authorList>
            <consortium name="WormBaseParasite"/>
        </authorList>
    </citation>
    <scope>IDENTIFICATION</scope>
</reference>
<sequence>MVANWEAQPEFDSVKVPKISTWIDALELRFNLDDLSETLHGTRMLTILKLKVGPLGREAIADAHATSYALAKDALKKRFDNRMSVEAAIMKLSMARVDYAPDKFGESVRAIGDLIDATIPDLAAASKLDVISQRLLSILKGHVQRRLLDRLGFYKSLGDLYTDLEFNNQMVNNFPNGRRPLQSRYEDIRCYNCNTPGHKMSQCKRLANGLPKDDYTVERKDISETSKTVCTVAAPSNTAFRPAVVMLPINGMPTQCLIDSGSAISMMYADYGIYYAAYGCDLKIKGATGVEETIKSYSKLDVNVGTKDIMVNLHHSKSSALLDKMILGMDFISQVSPTTITAEGIVLNNQLFKFVEDIGSTTSAPVDIARETVPVRSLSPKFQINNTNIVPVATLLLSNVDAFSRSTDTHDDEGFVNTSLMDKTCYGQCGENVPSTASEISKVMPSLSVNCSIRLMDHAETTILETIDAVTSEEAPAILLHGQIPIDKCDIATFSTTDVIKIAELSVWTTELSFLDTAWKYLFDSCKYLTDTVCRRHGDFEDVDPPPDALPISRGGEENPRDLLFKGLLNVKMKIKLKFLGTFQCFYGFLLFCEAFSGRMSDKHRSCRYLTFDAHWLYVFYSLIKDEIPMVKSLFLNICHCFIVSLLFLYLF</sequence>
<dbReference type="SUPFAM" id="SSF50630">
    <property type="entry name" value="Acid proteases"/>
    <property type="match status" value="1"/>
</dbReference>
<feature type="domain" description="CCHC-type" evidence="3">
    <location>
        <begin position="189"/>
        <end position="205"/>
    </location>
</feature>
<dbReference type="Gene3D" id="2.40.70.10">
    <property type="entry name" value="Acid Proteases"/>
    <property type="match status" value="1"/>
</dbReference>
<proteinExistence type="predicted"/>
<keyword evidence="2" id="KW-0472">Membrane</keyword>
<keyword evidence="2" id="KW-0812">Transmembrane</keyword>
<keyword evidence="1" id="KW-0863">Zinc-finger</keyword>
<keyword evidence="2" id="KW-1133">Transmembrane helix</keyword>
<evidence type="ECO:0000313" key="5">
    <source>
        <dbReference type="WBParaSite" id="SPAL_0001138300.1"/>
    </source>
</evidence>
<dbReference type="Proteomes" id="UP000046392">
    <property type="component" value="Unplaced"/>
</dbReference>
<protein>
    <submittedName>
        <fullName evidence="5">CCHC-type domain-containing protein</fullName>
    </submittedName>
</protein>
<dbReference type="InterPro" id="IPR021109">
    <property type="entry name" value="Peptidase_aspartic_dom_sf"/>
</dbReference>
<accession>A0A0N5C051</accession>
<keyword evidence="4" id="KW-1185">Reference proteome</keyword>
<keyword evidence="1" id="KW-0862">Zinc</keyword>
<evidence type="ECO:0000256" key="2">
    <source>
        <dbReference type="SAM" id="Phobius"/>
    </source>
</evidence>
<evidence type="ECO:0000256" key="1">
    <source>
        <dbReference type="PROSITE-ProRule" id="PRU00047"/>
    </source>
</evidence>
<dbReference type="GO" id="GO:0003676">
    <property type="term" value="F:nucleic acid binding"/>
    <property type="evidence" value="ECO:0007669"/>
    <property type="project" value="InterPro"/>
</dbReference>
<dbReference type="STRING" id="174720.A0A0N5C051"/>
<dbReference type="WBParaSite" id="SPAL_0001138300.1">
    <property type="protein sequence ID" value="SPAL_0001138300.1"/>
    <property type="gene ID" value="SPAL_0001138300"/>
</dbReference>
<dbReference type="PROSITE" id="PS50158">
    <property type="entry name" value="ZF_CCHC"/>
    <property type="match status" value="1"/>
</dbReference>
<feature type="transmembrane region" description="Helical" evidence="2">
    <location>
        <begin position="630"/>
        <end position="651"/>
    </location>
</feature>
<name>A0A0N5C051_STREA</name>
<dbReference type="AlphaFoldDB" id="A0A0N5C051"/>
<feature type="transmembrane region" description="Helical" evidence="2">
    <location>
        <begin position="579"/>
        <end position="597"/>
    </location>
</feature>
<keyword evidence="1" id="KW-0479">Metal-binding</keyword>
<evidence type="ECO:0000313" key="4">
    <source>
        <dbReference type="Proteomes" id="UP000046392"/>
    </source>
</evidence>
<dbReference type="GO" id="GO:0008270">
    <property type="term" value="F:zinc ion binding"/>
    <property type="evidence" value="ECO:0007669"/>
    <property type="project" value="UniProtKB-KW"/>
</dbReference>
<dbReference type="InterPro" id="IPR001878">
    <property type="entry name" value="Znf_CCHC"/>
</dbReference>
<organism evidence="4 5">
    <name type="scientific">Strongyloides papillosus</name>
    <name type="common">Intestinal threadworm</name>
    <dbReference type="NCBI Taxonomy" id="174720"/>
    <lineage>
        <taxon>Eukaryota</taxon>
        <taxon>Metazoa</taxon>
        <taxon>Ecdysozoa</taxon>
        <taxon>Nematoda</taxon>
        <taxon>Chromadorea</taxon>
        <taxon>Rhabditida</taxon>
        <taxon>Tylenchina</taxon>
        <taxon>Panagrolaimomorpha</taxon>
        <taxon>Strongyloidoidea</taxon>
        <taxon>Strongyloididae</taxon>
        <taxon>Strongyloides</taxon>
    </lineage>
</organism>
<dbReference type="CDD" id="cd00303">
    <property type="entry name" value="retropepsin_like"/>
    <property type="match status" value="1"/>
</dbReference>
<evidence type="ECO:0000259" key="3">
    <source>
        <dbReference type="PROSITE" id="PS50158"/>
    </source>
</evidence>